<comment type="caution">
    <text evidence="2">The sequence shown here is derived from an EMBL/GenBank/DDBJ whole genome shotgun (WGS) entry which is preliminary data.</text>
</comment>
<feature type="region of interest" description="Disordered" evidence="1">
    <location>
        <begin position="1"/>
        <end position="29"/>
    </location>
</feature>
<evidence type="ECO:0000256" key="1">
    <source>
        <dbReference type="SAM" id="MobiDB-lite"/>
    </source>
</evidence>
<name>A0ABT4S5B0_9ACTN</name>
<protein>
    <submittedName>
        <fullName evidence="2">Uncharacterized protein</fullName>
    </submittedName>
</protein>
<evidence type="ECO:0000313" key="3">
    <source>
        <dbReference type="Proteomes" id="UP001144036"/>
    </source>
</evidence>
<sequence>MGPADDRYALQDRTVTHSRTTPDGKRVVGSGTITFKAGWTDDRPSVVRG</sequence>
<evidence type="ECO:0000313" key="2">
    <source>
        <dbReference type="EMBL" id="MDA0632386.1"/>
    </source>
</evidence>
<keyword evidence="3" id="KW-1185">Reference proteome</keyword>
<organism evidence="2 3">
    <name type="scientific">Nonomuraea corallina</name>
    <dbReference type="NCBI Taxonomy" id="2989783"/>
    <lineage>
        <taxon>Bacteria</taxon>
        <taxon>Bacillati</taxon>
        <taxon>Actinomycetota</taxon>
        <taxon>Actinomycetes</taxon>
        <taxon>Streptosporangiales</taxon>
        <taxon>Streptosporangiaceae</taxon>
        <taxon>Nonomuraea</taxon>
    </lineage>
</organism>
<gene>
    <name evidence="2" type="ORF">OUY22_03085</name>
</gene>
<accession>A0ABT4S5B0</accession>
<proteinExistence type="predicted"/>
<dbReference type="RefSeq" id="WP_270153159.1">
    <property type="nucleotide sequence ID" value="NZ_JAPNNL010000006.1"/>
</dbReference>
<reference evidence="2" key="1">
    <citation type="submission" date="2022-11" db="EMBL/GenBank/DDBJ databases">
        <title>Nonomuraea corallina sp. nov., a new species of the genus Nonomuraea isolated from sea side sediment in Thai sea.</title>
        <authorList>
            <person name="Ngamcharungchit C."/>
            <person name="Matsumoto A."/>
            <person name="Suriyachadkun C."/>
            <person name="Panbangred W."/>
            <person name="Inahashi Y."/>
            <person name="Intra B."/>
        </authorList>
    </citation>
    <scope>NUCLEOTIDE SEQUENCE</scope>
    <source>
        <strain evidence="2">MCN248</strain>
    </source>
</reference>
<dbReference type="Proteomes" id="UP001144036">
    <property type="component" value="Unassembled WGS sequence"/>
</dbReference>
<feature type="compositionally biased region" description="Basic and acidic residues" evidence="1">
    <location>
        <begin position="1"/>
        <end position="10"/>
    </location>
</feature>
<dbReference type="EMBL" id="JAPNNL010000006">
    <property type="protein sequence ID" value="MDA0632386.1"/>
    <property type="molecule type" value="Genomic_DNA"/>
</dbReference>